<dbReference type="InterPro" id="IPR057247">
    <property type="entry name" value="CARBOXYPEPT_ZN_2"/>
</dbReference>
<keyword evidence="9" id="KW-0378">Hydrolase</keyword>
<dbReference type="GO" id="GO:0008270">
    <property type="term" value="F:zinc ion binding"/>
    <property type="evidence" value="ECO:0007669"/>
    <property type="project" value="InterPro"/>
</dbReference>
<evidence type="ECO:0000256" key="13">
    <source>
        <dbReference type="ARBA" id="ARBA00023145"/>
    </source>
</evidence>
<evidence type="ECO:0000256" key="1">
    <source>
        <dbReference type="ARBA" id="ARBA00001947"/>
    </source>
</evidence>
<evidence type="ECO:0000256" key="4">
    <source>
        <dbReference type="ARBA" id="ARBA00005988"/>
    </source>
</evidence>
<name>A0A6A6NY73_9PEZI</name>
<keyword evidence="8 16" id="KW-0732">Signal</keyword>
<comment type="subcellular location">
    <subcellularLocation>
        <location evidence="3">Secreted</location>
    </subcellularLocation>
</comment>
<feature type="domain" description="Peptidase M14" evidence="17">
    <location>
        <begin position="133"/>
        <end position="433"/>
    </location>
</feature>
<dbReference type="EMBL" id="MU001683">
    <property type="protein sequence ID" value="KAF2456484.1"/>
    <property type="molecule type" value="Genomic_DNA"/>
</dbReference>
<proteinExistence type="inferred from homology"/>
<keyword evidence="6" id="KW-0645">Protease</keyword>
<evidence type="ECO:0000256" key="16">
    <source>
        <dbReference type="SAM" id="SignalP"/>
    </source>
</evidence>
<dbReference type="FunFam" id="3.40.630.10:FF:000165">
    <property type="entry name" value="Glucan 1,4-alpha-glucosidase, putative"/>
    <property type="match status" value="1"/>
</dbReference>
<comment type="similarity">
    <text evidence="4 15">Belongs to the peptidase M14 family.</text>
</comment>
<dbReference type="SUPFAM" id="SSF53187">
    <property type="entry name" value="Zn-dependent exopeptidases"/>
    <property type="match status" value="1"/>
</dbReference>
<dbReference type="SMART" id="SM00631">
    <property type="entry name" value="Zn_pept"/>
    <property type="match status" value="1"/>
</dbReference>
<dbReference type="Gene3D" id="3.40.630.10">
    <property type="entry name" value="Zn peptidases"/>
    <property type="match status" value="1"/>
</dbReference>
<keyword evidence="7" id="KW-0479">Metal-binding</keyword>
<evidence type="ECO:0000259" key="17">
    <source>
        <dbReference type="PROSITE" id="PS52035"/>
    </source>
</evidence>
<organism evidence="18 19">
    <name type="scientific">Lineolata rhizophorae</name>
    <dbReference type="NCBI Taxonomy" id="578093"/>
    <lineage>
        <taxon>Eukaryota</taxon>
        <taxon>Fungi</taxon>
        <taxon>Dikarya</taxon>
        <taxon>Ascomycota</taxon>
        <taxon>Pezizomycotina</taxon>
        <taxon>Dothideomycetes</taxon>
        <taxon>Dothideomycetes incertae sedis</taxon>
        <taxon>Lineolatales</taxon>
        <taxon>Lineolataceae</taxon>
        <taxon>Lineolata</taxon>
    </lineage>
</organism>
<evidence type="ECO:0000256" key="11">
    <source>
        <dbReference type="ARBA" id="ARBA00023026"/>
    </source>
</evidence>
<feature type="signal peptide" evidence="16">
    <location>
        <begin position="1"/>
        <end position="22"/>
    </location>
</feature>
<dbReference type="GO" id="GO:0005576">
    <property type="term" value="C:extracellular region"/>
    <property type="evidence" value="ECO:0007669"/>
    <property type="project" value="UniProtKB-SubCell"/>
</dbReference>
<evidence type="ECO:0000256" key="8">
    <source>
        <dbReference type="ARBA" id="ARBA00022729"/>
    </source>
</evidence>
<evidence type="ECO:0000256" key="10">
    <source>
        <dbReference type="ARBA" id="ARBA00022833"/>
    </source>
</evidence>
<evidence type="ECO:0000256" key="2">
    <source>
        <dbReference type="ARBA" id="ARBA00003091"/>
    </source>
</evidence>
<dbReference type="InterPro" id="IPR057246">
    <property type="entry name" value="CARBOXYPEPT_ZN_1"/>
</dbReference>
<evidence type="ECO:0000256" key="9">
    <source>
        <dbReference type="ARBA" id="ARBA00022801"/>
    </source>
</evidence>
<keyword evidence="19" id="KW-1185">Reference proteome</keyword>
<evidence type="ECO:0000256" key="15">
    <source>
        <dbReference type="PROSITE-ProRule" id="PRU01379"/>
    </source>
</evidence>
<evidence type="ECO:0000256" key="6">
    <source>
        <dbReference type="ARBA" id="ARBA00022670"/>
    </source>
</evidence>
<dbReference type="PRINTS" id="PR00765">
    <property type="entry name" value="CRBOXYPTASEA"/>
</dbReference>
<evidence type="ECO:0000313" key="19">
    <source>
        <dbReference type="Proteomes" id="UP000799766"/>
    </source>
</evidence>
<evidence type="ECO:0000313" key="18">
    <source>
        <dbReference type="EMBL" id="KAF2456484.1"/>
    </source>
</evidence>
<keyword evidence="10" id="KW-0862">Zinc</keyword>
<keyword evidence="12" id="KW-0482">Metalloprotease</keyword>
<dbReference type="AlphaFoldDB" id="A0A6A6NY73"/>
<dbReference type="PROSITE" id="PS00132">
    <property type="entry name" value="CARBOXYPEPT_ZN_1"/>
    <property type="match status" value="1"/>
</dbReference>
<keyword evidence="13" id="KW-0865">Zymogen</keyword>
<evidence type="ECO:0000256" key="5">
    <source>
        <dbReference type="ARBA" id="ARBA00022525"/>
    </source>
</evidence>
<dbReference type="OrthoDB" id="3626597at2759"/>
<feature type="chain" id="PRO_5025436230" description="Peptidase M14 domain-containing protein" evidence="16">
    <location>
        <begin position="23"/>
        <end position="434"/>
    </location>
</feature>
<evidence type="ECO:0000256" key="7">
    <source>
        <dbReference type="ARBA" id="ARBA00022723"/>
    </source>
</evidence>
<dbReference type="GO" id="GO:0004181">
    <property type="term" value="F:metallocarboxypeptidase activity"/>
    <property type="evidence" value="ECO:0007669"/>
    <property type="project" value="InterPro"/>
</dbReference>
<reference evidence="18" key="1">
    <citation type="journal article" date="2020" name="Stud. Mycol.">
        <title>101 Dothideomycetes genomes: a test case for predicting lifestyles and emergence of pathogens.</title>
        <authorList>
            <person name="Haridas S."/>
            <person name="Albert R."/>
            <person name="Binder M."/>
            <person name="Bloem J."/>
            <person name="Labutti K."/>
            <person name="Salamov A."/>
            <person name="Andreopoulos B."/>
            <person name="Baker S."/>
            <person name="Barry K."/>
            <person name="Bills G."/>
            <person name="Bluhm B."/>
            <person name="Cannon C."/>
            <person name="Castanera R."/>
            <person name="Culley D."/>
            <person name="Daum C."/>
            <person name="Ezra D."/>
            <person name="Gonzalez J."/>
            <person name="Henrissat B."/>
            <person name="Kuo A."/>
            <person name="Liang C."/>
            <person name="Lipzen A."/>
            <person name="Lutzoni F."/>
            <person name="Magnuson J."/>
            <person name="Mondo S."/>
            <person name="Nolan M."/>
            <person name="Ohm R."/>
            <person name="Pangilinan J."/>
            <person name="Park H.-J."/>
            <person name="Ramirez L."/>
            <person name="Alfaro M."/>
            <person name="Sun H."/>
            <person name="Tritt A."/>
            <person name="Yoshinaga Y."/>
            <person name="Zwiers L.-H."/>
            <person name="Turgeon B."/>
            <person name="Goodwin S."/>
            <person name="Spatafora J."/>
            <person name="Crous P."/>
            <person name="Grigoriev I."/>
        </authorList>
    </citation>
    <scope>NUCLEOTIDE SEQUENCE</scope>
    <source>
        <strain evidence="18">ATCC 16933</strain>
    </source>
</reference>
<gene>
    <name evidence="18" type="ORF">BDY21DRAFT_393880</name>
</gene>
<dbReference type="Pfam" id="PF00246">
    <property type="entry name" value="Peptidase_M14"/>
    <property type="match status" value="1"/>
</dbReference>
<keyword evidence="5" id="KW-0964">Secreted</keyword>
<dbReference type="CDD" id="cd03860">
    <property type="entry name" value="M14_CP_A-B_like"/>
    <property type="match status" value="1"/>
</dbReference>
<comment type="function">
    <text evidence="2">Extracellular metalloprotease that contributes to pathogenicity.</text>
</comment>
<sequence>MRAVRTSLALAASLGATLGAAAATSYSGYKVFRLSASTAGSAEVEDIISSLGLATWENSLGRTGVVDVVVAPHQLSAFESRVTVAESSDITTRAPEIIAEVMHEDLGASIDVEGNFAEVEGKKPTVDDTWFDSYHAYDDHLAFLDDLVSTYDNMSEIVTSGESIEGRNITGIHFWGAEGPGKPAVVFHSTVHAREWITTMVNEYMAYTLLTEYGSDADITGFVDAYDFYIFPVVNPDGFVYTQTSDRMWRKNRQEASNNRCLGRDINRNWPYVWDVPGGSSTDPCSETYRGEEEGDTPEVQGLFGLLDDLASTDGLKLYMDWHSYSQLFMYPYGYSCDAEFPNSSEMGTLSRGFTQSLEAVYGTQYEYGPICNTIYQVSGGSVDYVGDVSGADYSFTAELRDTGRYGFVLPPDQIMPTCVETWAGINYLLQNIK</sequence>
<dbReference type="Proteomes" id="UP000799766">
    <property type="component" value="Unassembled WGS sequence"/>
</dbReference>
<evidence type="ECO:0000256" key="14">
    <source>
        <dbReference type="ARBA" id="ARBA00023157"/>
    </source>
</evidence>
<protein>
    <recommendedName>
        <fullName evidence="17">Peptidase M14 domain-containing protein</fullName>
    </recommendedName>
</protein>
<dbReference type="PROSITE" id="PS00133">
    <property type="entry name" value="CARBOXYPEPT_ZN_2"/>
    <property type="match status" value="1"/>
</dbReference>
<keyword evidence="11" id="KW-0843">Virulence</keyword>
<dbReference type="GO" id="GO:0006508">
    <property type="term" value="P:proteolysis"/>
    <property type="evidence" value="ECO:0007669"/>
    <property type="project" value="UniProtKB-KW"/>
</dbReference>
<evidence type="ECO:0000256" key="3">
    <source>
        <dbReference type="ARBA" id="ARBA00004613"/>
    </source>
</evidence>
<dbReference type="PANTHER" id="PTHR11705:SF143">
    <property type="entry name" value="SLL0236 PROTEIN"/>
    <property type="match status" value="1"/>
</dbReference>
<dbReference type="InterPro" id="IPR000834">
    <property type="entry name" value="Peptidase_M14"/>
</dbReference>
<dbReference type="InterPro" id="IPR036990">
    <property type="entry name" value="M14A-like_propep"/>
</dbReference>
<dbReference type="PANTHER" id="PTHR11705">
    <property type="entry name" value="PROTEASE FAMILY M14 CARBOXYPEPTIDASE A,B"/>
    <property type="match status" value="1"/>
</dbReference>
<evidence type="ECO:0000256" key="12">
    <source>
        <dbReference type="ARBA" id="ARBA00023049"/>
    </source>
</evidence>
<dbReference type="SUPFAM" id="SSF54897">
    <property type="entry name" value="Protease propeptides/inhibitors"/>
    <property type="match status" value="1"/>
</dbReference>
<dbReference type="PROSITE" id="PS52035">
    <property type="entry name" value="PEPTIDASE_M14"/>
    <property type="match status" value="1"/>
</dbReference>
<comment type="cofactor">
    <cofactor evidence="1">
        <name>Zn(2+)</name>
        <dbReference type="ChEBI" id="CHEBI:29105"/>
    </cofactor>
</comment>
<feature type="active site" description="Proton donor/acceptor" evidence="15">
    <location>
        <position position="399"/>
    </location>
</feature>
<keyword evidence="14" id="KW-1015">Disulfide bond</keyword>
<dbReference type="Gene3D" id="3.30.70.340">
    <property type="entry name" value="Metallocarboxypeptidase-like"/>
    <property type="match status" value="1"/>
</dbReference>
<accession>A0A6A6NY73</accession>